<feature type="region of interest" description="Disordered" evidence="1">
    <location>
        <begin position="13"/>
        <end position="79"/>
    </location>
</feature>
<dbReference type="RefSeq" id="XP_060292664.1">
    <property type="nucleotide sequence ID" value="XM_060434823.1"/>
</dbReference>
<dbReference type="GeneID" id="85318093"/>
<proteinExistence type="predicted"/>
<accession>A0AA40A4Z0</accession>
<dbReference type="EMBL" id="JAUIRO010000006">
    <property type="protein sequence ID" value="KAK0709360.1"/>
    <property type="molecule type" value="Genomic_DNA"/>
</dbReference>
<dbReference type="Proteomes" id="UP001172101">
    <property type="component" value="Unassembled WGS sequence"/>
</dbReference>
<name>A0AA40A4Z0_9PEZI</name>
<comment type="caution">
    <text evidence="2">The sequence shown here is derived from an EMBL/GenBank/DDBJ whole genome shotgun (WGS) entry which is preliminary data.</text>
</comment>
<reference evidence="2" key="1">
    <citation type="submission" date="2023-06" db="EMBL/GenBank/DDBJ databases">
        <title>Genome-scale phylogeny and comparative genomics of the fungal order Sordariales.</title>
        <authorList>
            <consortium name="Lawrence Berkeley National Laboratory"/>
            <person name="Hensen N."/>
            <person name="Bonometti L."/>
            <person name="Westerberg I."/>
            <person name="Brannstrom I.O."/>
            <person name="Guillou S."/>
            <person name="Cros-Aarteil S."/>
            <person name="Calhoun S."/>
            <person name="Haridas S."/>
            <person name="Kuo A."/>
            <person name="Mondo S."/>
            <person name="Pangilinan J."/>
            <person name="Riley R."/>
            <person name="LaButti K."/>
            <person name="Andreopoulos B."/>
            <person name="Lipzen A."/>
            <person name="Chen C."/>
            <person name="Yanf M."/>
            <person name="Daum C."/>
            <person name="Ng V."/>
            <person name="Clum A."/>
            <person name="Steindorff A."/>
            <person name="Ohm R."/>
            <person name="Martin F."/>
            <person name="Silar P."/>
            <person name="Natvig D."/>
            <person name="Lalanne C."/>
            <person name="Gautier V."/>
            <person name="Ament-velasquez S.L."/>
            <person name="Kruys A."/>
            <person name="Hutchinson M.I."/>
            <person name="Powell A.J."/>
            <person name="Barry K."/>
            <person name="Miller A.N."/>
            <person name="Grigoriev I.V."/>
            <person name="Debuchy R."/>
            <person name="Gladieux P."/>
            <person name="Thoren M.H."/>
            <person name="Johannesson H."/>
        </authorList>
    </citation>
    <scope>NUCLEOTIDE SEQUENCE</scope>
    <source>
        <strain evidence="2">SMH2392-1A</strain>
    </source>
</reference>
<evidence type="ECO:0000313" key="3">
    <source>
        <dbReference type="Proteomes" id="UP001172101"/>
    </source>
</evidence>
<organism evidence="2 3">
    <name type="scientific">Lasiosphaeria miniovina</name>
    <dbReference type="NCBI Taxonomy" id="1954250"/>
    <lineage>
        <taxon>Eukaryota</taxon>
        <taxon>Fungi</taxon>
        <taxon>Dikarya</taxon>
        <taxon>Ascomycota</taxon>
        <taxon>Pezizomycotina</taxon>
        <taxon>Sordariomycetes</taxon>
        <taxon>Sordariomycetidae</taxon>
        <taxon>Sordariales</taxon>
        <taxon>Lasiosphaeriaceae</taxon>
        <taxon>Lasiosphaeria</taxon>
    </lineage>
</organism>
<evidence type="ECO:0000313" key="2">
    <source>
        <dbReference type="EMBL" id="KAK0709360.1"/>
    </source>
</evidence>
<evidence type="ECO:0000256" key="1">
    <source>
        <dbReference type="SAM" id="MobiDB-lite"/>
    </source>
</evidence>
<protein>
    <submittedName>
        <fullName evidence="2">Uncharacterized protein</fullName>
    </submittedName>
</protein>
<gene>
    <name evidence="2" type="ORF">B0T26DRAFT_403552</name>
</gene>
<dbReference type="AlphaFoldDB" id="A0AA40A4Z0"/>
<keyword evidence="3" id="KW-1185">Reference proteome</keyword>
<sequence>MCVSVPEQLLFGCDTDNPRILSSPGLGHPPTRLDPPDLTFTRSEPRRQFANHPPQHHVAASPPPPFLSHDKSPTPLDMG</sequence>